<reference evidence="3 4" key="1">
    <citation type="submission" date="2015-11" db="EMBL/GenBank/DDBJ databases">
        <title>Draft genome sequences of new species of the genus Lactobacillus isolated from orchardgrass silage.</title>
        <authorList>
            <person name="Tohno M."/>
            <person name="Tanizawa Y."/>
            <person name="Arita M."/>
        </authorList>
    </citation>
    <scope>NUCLEOTIDE SEQUENCE [LARGE SCALE GENOMIC DNA]</scope>
    <source>
        <strain evidence="3 4">IWT30</strain>
    </source>
</reference>
<evidence type="ECO:0000256" key="2">
    <source>
        <dbReference type="ARBA" id="ARBA00019014"/>
    </source>
</evidence>
<accession>A0A1Z5IC66</accession>
<organism evidence="3 4">
    <name type="scientific">Secundilactobacillus mixtipabuli</name>
    <dbReference type="NCBI Taxonomy" id="1435342"/>
    <lineage>
        <taxon>Bacteria</taxon>
        <taxon>Bacillati</taxon>
        <taxon>Bacillota</taxon>
        <taxon>Bacilli</taxon>
        <taxon>Lactobacillales</taxon>
        <taxon>Lactobacillaceae</taxon>
        <taxon>Secundilactobacillus</taxon>
    </lineage>
</organism>
<sequence length="199" mass="21363">MKFIEPLVNNYLQLTEAISDQTTRVTLANQGTTPSKGTIAEATLYAHEHDLSLTVLVQPRLGNASYNDPELKIMEADVLEAQQLGADGVIIGALTQDHKLDTEAMANLIAAAGGMSVTFATAIDELAESDQTDSLKWLADNGVEKVLTQLTGTDNTAKLSKLNNAAQAAGLQLVVLSKNETESSRLNEQLSLTHFLQEI</sequence>
<dbReference type="OrthoDB" id="9815677at2"/>
<dbReference type="Pfam" id="PF03932">
    <property type="entry name" value="CutC"/>
    <property type="match status" value="1"/>
</dbReference>
<evidence type="ECO:0000313" key="3">
    <source>
        <dbReference type="EMBL" id="GAW99349.1"/>
    </source>
</evidence>
<dbReference type="InterPro" id="IPR005627">
    <property type="entry name" value="CutC-like"/>
</dbReference>
<dbReference type="RefSeq" id="WP_159459302.1">
    <property type="nucleotide sequence ID" value="NZ_BCMF01000006.1"/>
</dbReference>
<evidence type="ECO:0000313" key="4">
    <source>
        <dbReference type="Proteomes" id="UP000198374"/>
    </source>
</evidence>
<protein>
    <recommendedName>
        <fullName evidence="2">Copper homeostasis protein cutC homolog</fullName>
    </recommendedName>
</protein>
<keyword evidence="4" id="KW-1185">Reference proteome</keyword>
<dbReference type="Proteomes" id="UP000198374">
    <property type="component" value="Unassembled WGS sequence"/>
</dbReference>
<comment type="similarity">
    <text evidence="1">Belongs to the CutC family.</text>
</comment>
<dbReference type="PANTHER" id="PTHR12598">
    <property type="entry name" value="COPPER HOMEOSTASIS PROTEIN CUTC"/>
    <property type="match status" value="1"/>
</dbReference>
<dbReference type="SUPFAM" id="SSF110395">
    <property type="entry name" value="CutC-like"/>
    <property type="match status" value="1"/>
</dbReference>
<comment type="caution">
    <text evidence="3">The sequence shown here is derived from an EMBL/GenBank/DDBJ whole genome shotgun (WGS) entry which is preliminary data.</text>
</comment>
<proteinExistence type="inferred from homology"/>
<dbReference type="InterPro" id="IPR036822">
    <property type="entry name" value="CutC-like_dom_sf"/>
</dbReference>
<dbReference type="PANTHER" id="PTHR12598:SF0">
    <property type="entry name" value="COPPER HOMEOSTASIS PROTEIN CUTC HOMOLOG"/>
    <property type="match status" value="1"/>
</dbReference>
<dbReference type="Gene3D" id="3.20.20.380">
    <property type="entry name" value="Copper homeostasis (CutC) domain"/>
    <property type="match status" value="1"/>
</dbReference>
<name>A0A1Z5IC66_9LACO</name>
<dbReference type="GO" id="GO:0005507">
    <property type="term" value="F:copper ion binding"/>
    <property type="evidence" value="ECO:0007669"/>
    <property type="project" value="TreeGrafter"/>
</dbReference>
<gene>
    <name evidence="3" type="primary">cutC</name>
    <name evidence="3" type="ORF">IWT30_01318</name>
</gene>
<evidence type="ECO:0000256" key="1">
    <source>
        <dbReference type="ARBA" id="ARBA00007768"/>
    </source>
</evidence>
<dbReference type="EMBL" id="BCMF01000006">
    <property type="protein sequence ID" value="GAW99349.1"/>
    <property type="molecule type" value="Genomic_DNA"/>
</dbReference>
<dbReference type="AlphaFoldDB" id="A0A1Z5IC66"/>